<dbReference type="Pfam" id="PF01814">
    <property type="entry name" value="Hemerythrin"/>
    <property type="match status" value="1"/>
</dbReference>
<dbReference type="PANTHER" id="PTHR38048">
    <property type="entry name" value="EXPRESSED PROTEIN"/>
    <property type="match status" value="1"/>
</dbReference>
<name>A0ABR2XB06_9PEZI</name>
<keyword evidence="3" id="KW-1185">Reference proteome</keyword>
<dbReference type="Gene3D" id="1.20.120.520">
    <property type="entry name" value="nmb1532 protein domain like"/>
    <property type="match status" value="1"/>
</dbReference>
<evidence type="ECO:0000313" key="2">
    <source>
        <dbReference type="EMBL" id="KAK9770801.1"/>
    </source>
</evidence>
<dbReference type="PANTHER" id="PTHR38048:SF2">
    <property type="entry name" value="HEMERYTHRIN-LIKE DOMAIN-CONTAINING PROTEIN"/>
    <property type="match status" value="1"/>
</dbReference>
<sequence length="257" mass="29481">MSEQSLKMGPWPLISFLENGAKEEPETSIQPMVNEMIVIHNCLIRSINAIYLQCINIEKSPQEIGDFLGYCSVWGKFVHEHHKGEEDSVFPDIEQKTGVTGLMAGNIAQHDAFHEGVEQYEAYIEEVKSGRTQYDGHRFKGIIESFGPTLHQHLVEEIPTLLCLKQYSEQVDWAGYWQKKSAEIIKMASSDPEAKAIMMPFCLSCHDPNFEEGIVSWPAMPWVAKMLFRYYFVPQHKNWWRFGPIDANGKPQELPFA</sequence>
<dbReference type="InterPro" id="IPR053206">
    <property type="entry name" value="Dimeric_xanthone_biosynth"/>
</dbReference>
<accession>A0ABR2XB06</accession>
<dbReference type="Proteomes" id="UP001465668">
    <property type="component" value="Unassembled WGS sequence"/>
</dbReference>
<organism evidence="2 3">
    <name type="scientific">Seiridium cardinale</name>
    <dbReference type="NCBI Taxonomy" id="138064"/>
    <lineage>
        <taxon>Eukaryota</taxon>
        <taxon>Fungi</taxon>
        <taxon>Dikarya</taxon>
        <taxon>Ascomycota</taxon>
        <taxon>Pezizomycotina</taxon>
        <taxon>Sordariomycetes</taxon>
        <taxon>Xylariomycetidae</taxon>
        <taxon>Amphisphaeriales</taxon>
        <taxon>Sporocadaceae</taxon>
        <taxon>Seiridium</taxon>
    </lineage>
</organism>
<proteinExistence type="predicted"/>
<dbReference type="EMBL" id="JARVKM010000085">
    <property type="protein sequence ID" value="KAK9770801.1"/>
    <property type="molecule type" value="Genomic_DNA"/>
</dbReference>
<evidence type="ECO:0000259" key="1">
    <source>
        <dbReference type="Pfam" id="PF01814"/>
    </source>
</evidence>
<reference evidence="2 3" key="1">
    <citation type="submission" date="2024-02" db="EMBL/GenBank/DDBJ databases">
        <title>First draft genome assembly of two strains of Seiridium cardinale.</title>
        <authorList>
            <person name="Emiliani G."/>
            <person name="Scali E."/>
        </authorList>
    </citation>
    <scope>NUCLEOTIDE SEQUENCE [LARGE SCALE GENOMIC DNA]</scope>
    <source>
        <strain evidence="2 3">BM-138-000479</strain>
    </source>
</reference>
<dbReference type="CDD" id="cd12108">
    <property type="entry name" value="Hr-like"/>
    <property type="match status" value="1"/>
</dbReference>
<dbReference type="InterPro" id="IPR012312">
    <property type="entry name" value="Hemerythrin-like"/>
</dbReference>
<evidence type="ECO:0000313" key="3">
    <source>
        <dbReference type="Proteomes" id="UP001465668"/>
    </source>
</evidence>
<gene>
    <name evidence="2" type="ORF">SCAR479_12478</name>
</gene>
<feature type="domain" description="Hemerythrin-like" evidence="1">
    <location>
        <begin position="70"/>
        <end position="157"/>
    </location>
</feature>
<protein>
    <submittedName>
        <fullName evidence="2">Hemerythrin hhe cation binding domain-containing protein</fullName>
    </submittedName>
</protein>
<comment type="caution">
    <text evidence="2">The sequence shown here is derived from an EMBL/GenBank/DDBJ whole genome shotgun (WGS) entry which is preliminary data.</text>
</comment>